<evidence type="ECO:0000256" key="1">
    <source>
        <dbReference type="SAM" id="MobiDB-lite"/>
    </source>
</evidence>
<name>A0AAW0R2Z6_9PEZI</name>
<evidence type="ECO:0000313" key="2">
    <source>
        <dbReference type="EMBL" id="KAK8123335.1"/>
    </source>
</evidence>
<dbReference type="EMBL" id="JAQQWP010000003">
    <property type="protein sequence ID" value="KAK8123335.1"/>
    <property type="molecule type" value="Genomic_DNA"/>
</dbReference>
<feature type="compositionally biased region" description="Polar residues" evidence="1">
    <location>
        <begin position="70"/>
        <end position="87"/>
    </location>
</feature>
<accession>A0AAW0R2Z6</accession>
<keyword evidence="3" id="KW-1185">Reference proteome</keyword>
<feature type="region of interest" description="Disordered" evidence="1">
    <location>
        <begin position="67"/>
        <end position="87"/>
    </location>
</feature>
<dbReference type="Proteomes" id="UP001392437">
    <property type="component" value="Unassembled WGS sequence"/>
</dbReference>
<reference evidence="2 3" key="1">
    <citation type="submission" date="2023-01" db="EMBL/GenBank/DDBJ databases">
        <title>Analysis of 21 Apiospora genomes using comparative genomics revels a genus with tremendous synthesis potential of carbohydrate active enzymes and secondary metabolites.</title>
        <authorList>
            <person name="Sorensen T."/>
        </authorList>
    </citation>
    <scope>NUCLEOTIDE SEQUENCE [LARGE SCALE GENOMIC DNA]</scope>
    <source>
        <strain evidence="2 3">CBS 117206</strain>
    </source>
</reference>
<sequence>MVSQGRRPKTGDRSAFGRCWRWHMYRQKMCYTFSDLIINVTIGCDAERLAWRAPSLGALPGELLRLPAQGRSQTPETPEAPEQSQRFSAGGPLGCYCAFGAETAGTSDGRGFRLDHCILEEENPSRFSDKKGSFRP</sequence>
<protein>
    <submittedName>
        <fullName evidence="2">Uncharacterized protein</fullName>
    </submittedName>
</protein>
<evidence type="ECO:0000313" key="3">
    <source>
        <dbReference type="Proteomes" id="UP001392437"/>
    </source>
</evidence>
<organism evidence="2 3">
    <name type="scientific">Apiospora kogelbergensis</name>
    <dbReference type="NCBI Taxonomy" id="1337665"/>
    <lineage>
        <taxon>Eukaryota</taxon>
        <taxon>Fungi</taxon>
        <taxon>Dikarya</taxon>
        <taxon>Ascomycota</taxon>
        <taxon>Pezizomycotina</taxon>
        <taxon>Sordariomycetes</taxon>
        <taxon>Xylariomycetidae</taxon>
        <taxon>Amphisphaeriales</taxon>
        <taxon>Apiosporaceae</taxon>
        <taxon>Apiospora</taxon>
    </lineage>
</organism>
<proteinExistence type="predicted"/>
<dbReference type="AlphaFoldDB" id="A0AAW0R2Z6"/>
<comment type="caution">
    <text evidence="2">The sequence shown here is derived from an EMBL/GenBank/DDBJ whole genome shotgun (WGS) entry which is preliminary data.</text>
</comment>
<gene>
    <name evidence="2" type="ORF">PG999_003253</name>
</gene>